<organism evidence="2 3">
    <name type="scientific">Clostridium perfringens</name>
    <dbReference type="NCBI Taxonomy" id="1502"/>
    <lineage>
        <taxon>Bacteria</taxon>
        <taxon>Bacillati</taxon>
        <taxon>Bacillota</taxon>
        <taxon>Clostridia</taxon>
        <taxon>Eubacteriales</taxon>
        <taxon>Clostridiaceae</taxon>
        <taxon>Clostridium</taxon>
    </lineage>
</organism>
<evidence type="ECO:0000259" key="1">
    <source>
        <dbReference type="Pfam" id="PF00535"/>
    </source>
</evidence>
<dbReference type="InterPro" id="IPR001173">
    <property type="entry name" value="Glyco_trans_2-like"/>
</dbReference>
<proteinExistence type="predicted"/>
<dbReference type="PANTHER" id="PTHR22916:SF69">
    <property type="entry name" value="BIFUNCTIONAL GLYCOSYLTRANSFERASE PGTA"/>
    <property type="match status" value="1"/>
</dbReference>
<dbReference type="Pfam" id="PF00535">
    <property type="entry name" value="Glycos_transf_2"/>
    <property type="match status" value="1"/>
</dbReference>
<dbReference type="SUPFAM" id="SSF53448">
    <property type="entry name" value="Nucleotide-diphospho-sugar transferases"/>
    <property type="match status" value="1"/>
</dbReference>
<dbReference type="RefSeq" id="WP_003455397.1">
    <property type="nucleotide sequence ID" value="NZ_CATNWT010000001.1"/>
</dbReference>
<evidence type="ECO:0000313" key="3">
    <source>
        <dbReference type="Proteomes" id="UP000481454"/>
    </source>
</evidence>
<comment type="caution">
    <text evidence="2">The sequence shown here is derived from an EMBL/GenBank/DDBJ whole genome shotgun (WGS) entry which is preliminary data.</text>
</comment>
<sequence length="274" mass="32378">MDKKISVIMSAYNENIEWFEKSLISILNQTIKEIEVILIIDNPNNIELINIAKKYSQKDNRIKLLINKENKGLVYCLNKGLEMSTTDIIARMDSDDISELNRLKIQLDYLNNYHNCVLCGTQAIFIDENDNILKQRDIVPNKFKDIKKVIKYRNVFYHPSIMFRKKNIIDIGGYRDIKYAEDYDLITRLILSGKEVHNINKVLLKYRIRNNSITQSNDNIQKNSEKYIKYNLKNNIIDNTKFFLCKDKFTLKDKIIRKLDRGIYKLNLILIGEK</sequence>
<dbReference type="PANTHER" id="PTHR22916">
    <property type="entry name" value="GLYCOSYLTRANSFERASE"/>
    <property type="match status" value="1"/>
</dbReference>
<accession>A0AAP6WQ29</accession>
<protein>
    <submittedName>
        <fullName evidence="2">Glycosyltransferase</fullName>
    </submittedName>
</protein>
<feature type="domain" description="Glycosyltransferase 2-like" evidence="1">
    <location>
        <begin position="6"/>
        <end position="168"/>
    </location>
</feature>
<gene>
    <name evidence="2" type="ORF">G6Z34_14010</name>
</gene>
<dbReference type="EMBL" id="JAALLZ010000007">
    <property type="protein sequence ID" value="NGU31200.1"/>
    <property type="molecule type" value="Genomic_DNA"/>
</dbReference>
<dbReference type="InterPro" id="IPR029044">
    <property type="entry name" value="Nucleotide-diphossugar_trans"/>
</dbReference>
<reference evidence="2 3" key="1">
    <citation type="submission" date="2020-02" db="EMBL/GenBank/DDBJ databases">
        <title>Genomic Insights into the Phylogeny and Genetic Plasticity of the Human and Animal Enteric Pathogen Clostridium perfringens.</title>
        <authorList>
            <person name="Feng Y."/>
            <person name="Hu Y."/>
        </authorList>
    </citation>
    <scope>NUCLEOTIDE SEQUENCE [LARGE SCALE GENOMIC DNA]</scope>
    <source>
        <strain evidence="2 3">CP-40</strain>
    </source>
</reference>
<name>A0AAP6WQ29_CLOPF</name>
<dbReference type="GO" id="GO:0008417">
    <property type="term" value="F:fucosyltransferase activity"/>
    <property type="evidence" value="ECO:0007669"/>
    <property type="project" value="TreeGrafter"/>
</dbReference>
<dbReference type="Gene3D" id="3.90.550.10">
    <property type="entry name" value="Spore Coat Polysaccharide Biosynthesis Protein SpsA, Chain A"/>
    <property type="match status" value="1"/>
</dbReference>
<dbReference type="Proteomes" id="UP000481454">
    <property type="component" value="Unassembled WGS sequence"/>
</dbReference>
<evidence type="ECO:0000313" key="2">
    <source>
        <dbReference type="EMBL" id="NGU31200.1"/>
    </source>
</evidence>
<dbReference type="AlphaFoldDB" id="A0AAP6WQ29"/>